<dbReference type="EMBL" id="CM043801">
    <property type="protein sequence ID" value="KAI4809888.1"/>
    <property type="molecule type" value="Genomic_DNA"/>
</dbReference>
<reference evidence="1" key="1">
    <citation type="submission" date="2022-05" db="EMBL/GenBank/DDBJ databases">
        <title>Chromosome-level genome of Chaenocephalus aceratus.</title>
        <authorList>
            <person name="Park H."/>
        </authorList>
    </citation>
    <scope>NUCLEOTIDE SEQUENCE</scope>
    <source>
        <strain evidence="1">KU_202001</strain>
    </source>
</reference>
<proteinExistence type="predicted"/>
<sequence>MQIFPWILCEKKNLLGKRKLPALKTFATQVKKNWRPFTFYVYLLNFNADSTPTASEEFALAQAGLGKRHISMPLDVSHEEFFSLLKKEYSKLQALDGGWLLYKSTDNSEVEIVSVVHPVQNHTEKSLEEKVPCPICFESFTPQFLEIHASMCGERDQHVRLDEKTDMGHNNGKAMERQFERTSNSSGSHGYSLNDLDSDLYSGRINQKVLNSDSVADVQLRELIDQVESATEHSMMIGLSDEILNCGYTGNVSIPNEYTIVRAIILHAVLRLQPMLEQLREGLQLYGLLSLMSQYPDICQPLFVSGEDVKVNAEFVMASILPQLSDKGTTRHQVELEMMNFIQDFLYEAEDHGHVDKDGLHPITPATLLQWITGQACAKTITLPVRHMRPYDKFKNILTEAFQLGQEFSNV</sequence>
<dbReference type="Proteomes" id="UP001057452">
    <property type="component" value="Chromosome 17"/>
</dbReference>
<comment type="caution">
    <text evidence="1">The sequence shown here is derived from an EMBL/GenBank/DDBJ whole genome shotgun (WGS) entry which is preliminary data.</text>
</comment>
<name>A0ACB9WAB0_CHAAC</name>
<evidence type="ECO:0000313" key="2">
    <source>
        <dbReference type="Proteomes" id="UP001057452"/>
    </source>
</evidence>
<organism evidence="1 2">
    <name type="scientific">Chaenocephalus aceratus</name>
    <name type="common">Blackfin icefish</name>
    <name type="synonym">Chaenichthys aceratus</name>
    <dbReference type="NCBI Taxonomy" id="36190"/>
    <lineage>
        <taxon>Eukaryota</taxon>
        <taxon>Metazoa</taxon>
        <taxon>Chordata</taxon>
        <taxon>Craniata</taxon>
        <taxon>Vertebrata</taxon>
        <taxon>Euteleostomi</taxon>
        <taxon>Actinopterygii</taxon>
        <taxon>Neopterygii</taxon>
        <taxon>Teleostei</taxon>
        <taxon>Neoteleostei</taxon>
        <taxon>Acanthomorphata</taxon>
        <taxon>Eupercaria</taxon>
        <taxon>Perciformes</taxon>
        <taxon>Notothenioidei</taxon>
        <taxon>Channichthyidae</taxon>
        <taxon>Chaenocephalus</taxon>
    </lineage>
</organism>
<gene>
    <name evidence="1" type="ORF">KUCAC02_018744</name>
</gene>
<accession>A0ACB9WAB0</accession>
<protein>
    <submittedName>
        <fullName evidence="1">Uncharacterized protein</fullName>
    </submittedName>
</protein>
<evidence type="ECO:0000313" key="1">
    <source>
        <dbReference type="EMBL" id="KAI4809888.1"/>
    </source>
</evidence>
<keyword evidence="2" id="KW-1185">Reference proteome</keyword>